<dbReference type="InterPro" id="IPR027954">
    <property type="entry name" value="Transcobalamin-like_C"/>
</dbReference>
<evidence type="ECO:0000313" key="4">
    <source>
        <dbReference type="Proteomes" id="UP000319852"/>
    </source>
</evidence>
<dbReference type="AlphaFoldDB" id="A0A517MPH3"/>
<evidence type="ECO:0000259" key="2">
    <source>
        <dbReference type="Pfam" id="PF14478"/>
    </source>
</evidence>
<feature type="domain" description="Transcobalamin-like C-terminal" evidence="2">
    <location>
        <begin position="95"/>
        <end position="167"/>
    </location>
</feature>
<gene>
    <name evidence="3" type="ORF">HG15A2_00380</name>
</gene>
<dbReference type="Gene3D" id="2.170.130.30">
    <property type="match status" value="1"/>
</dbReference>
<dbReference type="EMBL" id="CP036263">
    <property type="protein sequence ID" value="QDS96780.1"/>
    <property type="molecule type" value="Genomic_DNA"/>
</dbReference>
<dbReference type="OrthoDB" id="292541at2"/>
<dbReference type="Proteomes" id="UP000319852">
    <property type="component" value="Chromosome"/>
</dbReference>
<keyword evidence="1" id="KW-0472">Membrane</keyword>
<dbReference type="Pfam" id="PF14478">
    <property type="entry name" value="DUF4430"/>
    <property type="match status" value="1"/>
</dbReference>
<dbReference type="RefSeq" id="WP_145056666.1">
    <property type="nucleotide sequence ID" value="NZ_CP036263.1"/>
</dbReference>
<feature type="transmembrane region" description="Helical" evidence="1">
    <location>
        <begin position="20"/>
        <end position="38"/>
    </location>
</feature>
<sequence length="173" mass="18832">MSAKHDSPPEDHALRNNGPWWMYPVVLAGAVVIVALLADRTNHPPADAPEQLAAWTPTAVSPKQQAAGESVKLSIDFGNGAQRTFNQLPWKEGMTVADLMLAAQDFRPGIQFEAEGEGETAFLSSLEGVANGGDEKQNWLYRVNGEHAHVSYAVYTLQSGDEVQWIYARGQGE</sequence>
<keyword evidence="1" id="KW-1133">Transmembrane helix</keyword>
<name>A0A517MPH3_9BACT</name>
<dbReference type="KEGG" id="amob:HG15A2_00380"/>
<protein>
    <recommendedName>
        <fullName evidence="2">Transcobalamin-like C-terminal domain-containing protein</fullName>
    </recommendedName>
</protein>
<organism evidence="3 4">
    <name type="scientific">Adhaeretor mobilis</name>
    <dbReference type="NCBI Taxonomy" id="1930276"/>
    <lineage>
        <taxon>Bacteria</taxon>
        <taxon>Pseudomonadati</taxon>
        <taxon>Planctomycetota</taxon>
        <taxon>Planctomycetia</taxon>
        <taxon>Pirellulales</taxon>
        <taxon>Lacipirellulaceae</taxon>
        <taxon>Adhaeretor</taxon>
    </lineage>
</organism>
<keyword evidence="1" id="KW-0812">Transmembrane</keyword>
<proteinExistence type="predicted"/>
<keyword evidence="4" id="KW-1185">Reference proteome</keyword>
<accession>A0A517MPH3</accession>
<evidence type="ECO:0000256" key="1">
    <source>
        <dbReference type="SAM" id="Phobius"/>
    </source>
</evidence>
<evidence type="ECO:0000313" key="3">
    <source>
        <dbReference type="EMBL" id="QDS96780.1"/>
    </source>
</evidence>
<reference evidence="3 4" key="1">
    <citation type="submission" date="2019-02" db="EMBL/GenBank/DDBJ databases">
        <title>Deep-cultivation of Planctomycetes and their phenomic and genomic characterization uncovers novel biology.</title>
        <authorList>
            <person name="Wiegand S."/>
            <person name="Jogler M."/>
            <person name="Boedeker C."/>
            <person name="Pinto D."/>
            <person name="Vollmers J."/>
            <person name="Rivas-Marin E."/>
            <person name="Kohn T."/>
            <person name="Peeters S.H."/>
            <person name="Heuer A."/>
            <person name="Rast P."/>
            <person name="Oberbeckmann S."/>
            <person name="Bunk B."/>
            <person name="Jeske O."/>
            <person name="Meyerdierks A."/>
            <person name="Storesund J.E."/>
            <person name="Kallscheuer N."/>
            <person name="Luecker S."/>
            <person name="Lage O.M."/>
            <person name="Pohl T."/>
            <person name="Merkel B.J."/>
            <person name="Hornburger P."/>
            <person name="Mueller R.-W."/>
            <person name="Bruemmer F."/>
            <person name="Labrenz M."/>
            <person name="Spormann A.M."/>
            <person name="Op den Camp H."/>
            <person name="Overmann J."/>
            <person name="Amann R."/>
            <person name="Jetten M.S.M."/>
            <person name="Mascher T."/>
            <person name="Medema M.H."/>
            <person name="Devos D.P."/>
            <person name="Kaster A.-K."/>
            <person name="Ovreas L."/>
            <person name="Rohde M."/>
            <person name="Galperin M.Y."/>
            <person name="Jogler C."/>
        </authorList>
    </citation>
    <scope>NUCLEOTIDE SEQUENCE [LARGE SCALE GENOMIC DNA]</scope>
    <source>
        <strain evidence="3 4">HG15A2</strain>
    </source>
</reference>